<dbReference type="InterPro" id="IPR000070">
    <property type="entry name" value="Pectinesterase_cat"/>
</dbReference>
<dbReference type="EC" id="3.1.1.11" evidence="4 12"/>
<dbReference type="PROSITE" id="PS00503">
    <property type="entry name" value="PECTINESTERASE_2"/>
    <property type="match status" value="1"/>
</dbReference>
<evidence type="ECO:0000256" key="10">
    <source>
        <dbReference type="ARBA" id="ARBA00057335"/>
    </source>
</evidence>
<comment type="caution">
    <text evidence="15">The sequence shown here is derived from an EMBL/GenBank/DDBJ whole genome shotgun (WGS) entry which is preliminary data.</text>
</comment>
<protein>
    <recommendedName>
        <fullName evidence="4 12">Pectinesterase</fullName>
        <ecNumber evidence="4 12">3.1.1.11</ecNumber>
    </recommendedName>
</protein>
<gene>
    <name evidence="15" type="ORF">LWI28_009067</name>
</gene>
<dbReference type="InterPro" id="IPR011050">
    <property type="entry name" value="Pectin_lyase_fold/virulence"/>
</dbReference>
<dbReference type="GO" id="GO:0042545">
    <property type="term" value="P:cell wall modification"/>
    <property type="evidence" value="ECO:0007669"/>
    <property type="project" value="UniProtKB-UniRule"/>
</dbReference>
<evidence type="ECO:0000313" key="16">
    <source>
        <dbReference type="Proteomes" id="UP001064489"/>
    </source>
</evidence>
<dbReference type="FunFam" id="1.20.140.40:FF:000001">
    <property type="entry name" value="Pectinesterase"/>
    <property type="match status" value="1"/>
</dbReference>
<keyword evidence="12" id="KW-0964">Secreted</keyword>
<keyword evidence="16" id="KW-1185">Reference proteome</keyword>
<proteinExistence type="inferred from homology"/>
<sequence length="576" mass="63058">MGRGGNGDAASKKKKITIVGVSSLILVAMVVAVAVGVKNDRSGNSSGDNAAPSGVSTSSKAVTALCQSTDYKETCVDSLKAANTTDPKELVRAGFQVAIKAIKEALENSTTLKDLGKDSRTGQALEDCNDLLDSAIDDLENSFNKLGAFDIKKMDDYINELKIWLSGAVTFEQTCLDQFINITNNDAGEKMTKILKSSRELTINGLAMVSELSTLLNSVNINRRLFSEENPDQNGESSDNNDEYPAWVNNGRRNLLAETASTIKANAVVAKDGSGQYKTITDALKSVPQNNNVTYVIHIKAGVYQEYIEVTKTMTNVMFIGDGPTQTRVTGNKNFIDGMNTIRTATVAIMGPNFIAKDMGFENTAGAIKHQAVALRVQAHQSIFYNCHIDGYQDTLYAHAHAQFYRDCTISGTIDFIFGDAAVVFQNCKMVVRKPLENQNCIVTAQGRNDVREATGIVIQNCIITGEPAYLPVKNLNKAYLGRPWREYSRTIIMQSQIDDIIQPEGWLPWNGEFALNTLWYGEYNNRGPGATVTNRVTWKGIQKVSPQQANSFTVAKFISDYWIKASGVPYSPGMM</sequence>
<dbReference type="GO" id="GO:0004857">
    <property type="term" value="F:enzyme inhibitor activity"/>
    <property type="evidence" value="ECO:0007669"/>
    <property type="project" value="InterPro"/>
</dbReference>
<evidence type="ECO:0000313" key="15">
    <source>
        <dbReference type="EMBL" id="KAI9194770.1"/>
    </source>
</evidence>
<dbReference type="InterPro" id="IPR033131">
    <property type="entry name" value="Pectinesterase_Asp_AS"/>
</dbReference>
<dbReference type="SUPFAM" id="SSF101148">
    <property type="entry name" value="Plant invertase/pectin methylesterase inhibitor"/>
    <property type="match status" value="1"/>
</dbReference>
<dbReference type="Gene3D" id="2.160.20.10">
    <property type="entry name" value="Single-stranded right-handed beta-helix, Pectin lyase-like"/>
    <property type="match status" value="1"/>
</dbReference>
<feature type="active site" evidence="11">
    <location>
        <position position="415"/>
    </location>
</feature>
<dbReference type="EMBL" id="JAJSOW010000003">
    <property type="protein sequence ID" value="KAI9194770.1"/>
    <property type="molecule type" value="Genomic_DNA"/>
</dbReference>
<keyword evidence="13" id="KW-1133">Transmembrane helix</keyword>
<dbReference type="NCBIfam" id="TIGR01614">
    <property type="entry name" value="PME_inhib"/>
    <property type="match status" value="1"/>
</dbReference>
<evidence type="ECO:0000256" key="3">
    <source>
        <dbReference type="ARBA" id="ARBA00007786"/>
    </source>
</evidence>
<feature type="transmembrane region" description="Helical" evidence="13">
    <location>
        <begin position="16"/>
        <end position="37"/>
    </location>
</feature>
<accession>A0AAD5NZV7</accession>
<dbReference type="AlphaFoldDB" id="A0AAD5NZV7"/>
<evidence type="ECO:0000259" key="14">
    <source>
        <dbReference type="SMART" id="SM00856"/>
    </source>
</evidence>
<comment type="function">
    <text evidence="10 12">Acts in the modification of cell walls via demethylesterification of cell wall pectin.</text>
</comment>
<dbReference type="Gene3D" id="1.20.140.40">
    <property type="entry name" value="Invertase/pectin methylesterase inhibitor family protein"/>
    <property type="match status" value="1"/>
</dbReference>
<dbReference type="InterPro" id="IPR035513">
    <property type="entry name" value="Invertase/methylesterase_inhib"/>
</dbReference>
<keyword evidence="13" id="KW-0472">Membrane</keyword>
<reference evidence="15" key="2">
    <citation type="submission" date="2023-02" db="EMBL/GenBank/DDBJ databases">
        <authorList>
            <person name="Swenson N.G."/>
            <person name="Wegrzyn J.L."/>
            <person name="Mcevoy S.L."/>
        </authorList>
    </citation>
    <scope>NUCLEOTIDE SEQUENCE</scope>
    <source>
        <strain evidence="15">91603</strain>
        <tissue evidence="15">Leaf</tissue>
    </source>
</reference>
<dbReference type="PANTHER" id="PTHR31707">
    <property type="entry name" value="PECTINESTERASE"/>
    <property type="match status" value="1"/>
</dbReference>
<dbReference type="FunFam" id="2.160.20.10:FF:000001">
    <property type="entry name" value="Pectinesterase"/>
    <property type="match status" value="1"/>
</dbReference>
<comment type="similarity">
    <text evidence="3">In the C-terminal section; belongs to the pectinesterase family.</text>
</comment>
<evidence type="ECO:0000256" key="8">
    <source>
        <dbReference type="ARBA" id="ARBA00023180"/>
    </source>
</evidence>
<comment type="subcellular location">
    <subcellularLocation>
        <location evidence="12">Secreted</location>
        <location evidence="12">Cell wall</location>
    </subcellularLocation>
</comment>
<dbReference type="InterPro" id="IPR018040">
    <property type="entry name" value="Pectinesterase_Tyr_AS"/>
</dbReference>
<reference evidence="15" key="1">
    <citation type="journal article" date="2022" name="Plant J.">
        <title>Strategies of tolerance reflected in two North American maple genomes.</title>
        <authorList>
            <person name="McEvoy S.L."/>
            <person name="Sezen U.U."/>
            <person name="Trouern-Trend A."/>
            <person name="McMahon S.M."/>
            <person name="Schaberg P.G."/>
            <person name="Yang J."/>
            <person name="Wegrzyn J.L."/>
            <person name="Swenson N.G."/>
        </authorList>
    </citation>
    <scope>NUCLEOTIDE SEQUENCE</scope>
    <source>
        <strain evidence="15">91603</strain>
    </source>
</reference>
<evidence type="ECO:0000256" key="5">
    <source>
        <dbReference type="ARBA" id="ARBA00022801"/>
    </source>
</evidence>
<keyword evidence="7" id="KW-1015">Disulfide bond</keyword>
<keyword evidence="5 12" id="KW-0378">Hydrolase</keyword>
<evidence type="ECO:0000256" key="4">
    <source>
        <dbReference type="ARBA" id="ARBA00013229"/>
    </source>
</evidence>
<evidence type="ECO:0000256" key="2">
    <source>
        <dbReference type="ARBA" id="ARBA00006027"/>
    </source>
</evidence>
<dbReference type="InterPro" id="IPR012334">
    <property type="entry name" value="Pectin_lyas_fold"/>
</dbReference>
<keyword evidence="12" id="KW-0961">Cell wall biogenesis/degradation</keyword>
<keyword evidence="13" id="KW-0812">Transmembrane</keyword>
<comment type="pathway">
    <text evidence="1 12">Glycan metabolism; pectin degradation; 2-dehydro-3-deoxy-D-gluconate from pectin: step 1/5.</text>
</comment>
<dbReference type="SMART" id="SM00856">
    <property type="entry name" value="PMEI"/>
    <property type="match status" value="1"/>
</dbReference>
<feature type="domain" description="Pectinesterase inhibitor" evidence="14">
    <location>
        <begin position="57"/>
        <end position="208"/>
    </location>
</feature>
<dbReference type="PROSITE" id="PS00800">
    <property type="entry name" value="PECTINESTERASE_1"/>
    <property type="match status" value="1"/>
</dbReference>
<evidence type="ECO:0000256" key="12">
    <source>
        <dbReference type="RuleBase" id="RU000589"/>
    </source>
</evidence>
<evidence type="ECO:0000256" key="9">
    <source>
        <dbReference type="ARBA" id="ARBA00047928"/>
    </source>
</evidence>
<evidence type="ECO:0000256" key="1">
    <source>
        <dbReference type="ARBA" id="ARBA00005184"/>
    </source>
</evidence>
<dbReference type="CDD" id="cd15798">
    <property type="entry name" value="PMEI-like_3"/>
    <property type="match status" value="1"/>
</dbReference>
<organism evidence="15 16">
    <name type="scientific">Acer negundo</name>
    <name type="common">Box elder</name>
    <dbReference type="NCBI Taxonomy" id="4023"/>
    <lineage>
        <taxon>Eukaryota</taxon>
        <taxon>Viridiplantae</taxon>
        <taxon>Streptophyta</taxon>
        <taxon>Embryophyta</taxon>
        <taxon>Tracheophyta</taxon>
        <taxon>Spermatophyta</taxon>
        <taxon>Magnoliopsida</taxon>
        <taxon>eudicotyledons</taxon>
        <taxon>Gunneridae</taxon>
        <taxon>Pentapetalae</taxon>
        <taxon>rosids</taxon>
        <taxon>malvids</taxon>
        <taxon>Sapindales</taxon>
        <taxon>Sapindaceae</taxon>
        <taxon>Hippocastanoideae</taxon>
        <taxon>Acereae</taxon>
        <taxon>Acer</taxon>
    </lineage>
</organism>
<dbReference type="SUPFAM" id="SSF51126">
    <property type="entry name" value="Pectin lyase-like"/>
    <property type="match status" value="1"/>
</dbReference>
<keyword evidence="12" id="KW-0134">Cell wall</keyword>
<keyword evidence="6 12" id="KW-0063">Aspartyl esterase</keyword>
<dbReference type="InterPro" id="IPR006501">
    <property type="entry name" value="Pectinesterase_inhib_dom"/>
</dbReference>
<dbReference type="GO" id="GO:0045490">
    <property type="term" value="P:pectin catabolic process"/>
    <property type="evidence" value="ECO:0007669"/>
    <property type="project" value="UniProtKB-UniRule"/>
</dbReference>
<dbReference type="Pfam" id="PF01095">
    <property type="entry name" value="Pectinesterase"/>
    <property type="match status" value="1"/>
</dbReference>
<evidence type="ECO:0000256" key="7">
    <source>
        <dbReference type="ARBA" id="ARBA00023157"/>
    </source>
</evidence>
<evidence type="ECO:0000256" key="13">
    <source>
        <dbReference type="SAM" id="Phobius"/>
    </source>
</evidence>
<comment type="similarity">
    <text evidence="2">In the N-terminal section; belongs to the PMEI family.</text>
</comment>
<keyword evidence="8" id="KW-0325">Glycoprotein</keyword>
<name>A0AAD5NZV7_ACENE</name>
<dbReference type="Pfam" id="PF04043">
    <property type="entry name" value="PMEI"/>
    <property type="match status" value="1"/>
</dbReference>
<evidence type="ECO:0000256" key="6">
    <source>
        <dbReference type="ARBA" id="ARBA00023085"/>
    </source>
</evidence>
<dbReference type="Proteomes" id="UP001064489">
    <property type="component" value="Chromosome 1"/>
</dbReference>
<dbReference type="GO" id="GO:0030599">
    <property type="term" value="F:pectinesterase activity"/>
    <property type="evidence" value="ECO:0007669"/>
    <property type="project" value="UniProtKB-UniRule"/>
</dbReference>
<comment type="catalytic activity">
    <reaction evidence="9 12">
        <text>[(1-&gt;4)-alpha-D-galacturonosyl methyl ester](n) + n H2O = [(1-&gt;4)-alpha-D-galacturonosyl](n) + n methanol + n H(+)</text>
        <dbReference type="Rhea" id="RHEA:22380"/>
        <dbReference type="Rhea" id="RHEA-COMP:14570"/>
        <dbReference type="Rhea" id="RHEA-COMP:14573"/>
        <dbReference type="ChEBI" id="CHEBI:15377"/>
        <dbReference type="ChEBI" id="CHEBI:15378"/>
        <dbReference type="ChEBI" id="CHEBI:17790"/>
        <dbReference type="ChEBI" id="CHEBI:140522"/>
        <dbReference type="ChEBI" id="CHEBI:140523"/>
        <dbReference type="EC" id="3.1.1.11"/>
    </reaction>
</comment>
<evidence type="ECO:0000256" key="11">
    <source>
        <dbReference type="PROSITE-ProRule" id="PRU10040"/>
    </source>
</evidence>